<keyword evidence="1" id="KW-0812">Transmembrane</keyword>
<feature type="transmembrane region" description="Helical" evidence="1">
    <location>
        <begin position="258"/>
        <end position="277"/>
    </location>
</feature>
<feature type="transmembrane region" description="Helical" evidence="1">
    <location>
        <begin position="156"/>
        <end position="175"/>
    </location>
</feature>
<feature type="transmembrane region" description="Helical" evidence="1">
    <location>
        <begin position="284"/>
        <end position="301"/>
    </location>
</feature>
<feature type="transmembrane region" description="Helical" evidence="1">
    <location>
        <begin position="48"/>
        <end position="66"/>
    </location>
</feature>
<reference evidence="2" key="1">
    <citation type="submission" date="2019-06" db="EMBL/GenBank/DDBJ databases">
        <authorList>
            <person name="Murdoch R.W."/>
            <person name="Fathepure B."/>
        </authorList>
    </citation>
    <scope>NUCLEOTIDE SEQUENCE</scope>
</reference>
<organism evidence="2">
    <name type="scientific">uncultured organism</name>
    <dbReference type="NCBI Taxonomy" id="155900"/>
    <lineage>
        <taxon>unclassified sequences</taxon>
        <taxon>environmental samples</taxon>
    </lineage>
</organism>
<feature type="transmembrane region" description="Helical" evidence="1">
    <location>
        <begin position="106"/>
        <end position="127"/>
    </location>
</feature>
<protein>
    <recommendedName>
        <fullName evidence="3">DUF2157 domain-containing protein</fullName>
    </recommendedName>
</protein>
<dbReference type="EMBL" id="MN079093">
    <property type="protein sequence ID" value="QEA05007.1"/>
    <property type="molecule type" value="Genomic_DNA"/>
</dbReference>
<accession>A0A5B8RE44</accession>
<feature type="transmembrane region" description="Helical" evidence="1">
    <location>
        <begin position="72"/>
        <end position="94"/>
    </location>
</feature>
<name>A0A5B8RE44_9ZZZZ</name>
<sequence>MSPARFRRRVRRELAALRREGVLDDAGFSALAARYPDAGWDWRSLGRWFAIFGGISAAAGVVLLGRELLGFSLARLAAVLGVCVVAAFAGGLRLRRRGGYHWTPRGLELLGGLLVIALTFTVGAIISAGSGNWPALLLIDLGVLLVLAYVLDNLLLLIAAAVVFFAWFGGATGYASGWGVYWFGMSYPLRFLLAGLAVALAGGLHRLAEAGPLARYRGFFLVWLSAGVFFAEMALWLLSLFGSFELSDGFHRAGAGELWLFNLAWLGLNAALMSLGIRYRLRMLRGYAWTFLVIQGYTQFFRFFGHALGPVFTGFVMGAATLALVVWAERRRREASGTG</sequence>
<feature type="transmembrane region" description="Helical" evidence="1">
    <location>
        <begin position="307"/>
        <end position="328"/>
    </location>
</feature>
<evidence type="ECO:0008006" key="3">
    <source>
        <dbReference type="Google" id="ProtNLM"/>
    </source>
</evidence>
<feature type="transmembrane region" description="Helical" evidence="1">
    <location>
        <begin position="133"/>
        <end position="151"/>
    </location>
</feature>
<feature type="transmembrane region" description="Helical" evidence="1">
    <location>
        <begin position="219"/>
        <end position="238"/>
    </location>
</feature>
<proteinExistence type="predicted"/>
<gene>
    <name evidence="2" type="ORF">KBTEX_01326</name>
</gene>
<keyword evidence="1" id="KW-0472">Membrane</keyword>
<feature type="transmembrane region" description="Helical" evidence="1">
    <location>
        <begin position="187"/>
        <end position="207"/>
    </location>
</feature>
<dbReference type="AlphaFoldDB" id="A0A5B8RE44"/>
<evidence type="ECO:0000313" key="2">
    <source>
        <dbReference type="EMBL" id="QEA05007.1"/>
    </source>
</evidence>
<keyword evidence="1" id="KW-1133">Transmembrane helix</keyword>
<evidence type="ECO:0000256" key="1">
    <source>
        <dbReference type="SAM" id="Phobius"/>
    </source>
</evidence>